<dbReference type="SUPFAM" id="SSF69318">
    <property type="entry name" value="Integrin alpha N-terminal domain"/>
    <property type="match status" value="1"/>
</dbReference>
<dbReference type="InterPro" id="IPR046543">
    <property type="entry name" value="DUF6802"/>
</dbReference>
<keyword evidence="4" id="KW-1185">Reference proteome</keyword>
<evidence type="ECO:0000259" key="2">
    <source>
        <dbReference type="Pfam" id="PF20615"/>
    </source>
</evidence>
<evidence type="ECO:0000256" key="1">
    <source>
        <dbReference type="SAM" id="MobiDB-lite"/>
    </source>
</evidence>
<gene>
    <name evidence="3" type="ORF">B0I33_105215</name>
</gene>
<dbReference type="Proteomes" id="UP000238362">
    <property type="component" value="Unassembled WGS sequence"/>
</dbReference>
<feature type="region of interest" description="Disordered" evidence="1">
    <location>
        <begin position="1"/>
        <end position="30"/>
    </location>
</feature>
<comment type="caution">
    <text evidence="3">The sequence shown here is derived from an EMBL/GenBank/DDBJ whole genome shotgun (WGS) entry which is preliminary data.</text>
</comment>
<proteinExistence type="predicted"/>
<feature type="domain" description="DUF6802" evidence="2">
    <location>
        <begin position="144"/>
        <end position="204"/>
    </location>
</feature>
<feature type="compositionally biased region" description="Low complexity" evidence="1">
    <location>
        <begin position="21"/>
        <end position="30"/>
    </location>
</feature>
<feature type="region of interest" description="Disordered" evidence="1">
    <location>
        <begin position="205"/>
        <end position="248"/>
    </location>
</feature>
<dbReference type="Pfam" id="PF20615">
    <property type="entry name" value="DUF6802"/>
    <property type="match status" value="1"/>
</dbReference>
<evidence type="ECO:0000313" key="4">
    <source>
        <dbReference type="Proteomes" id="UP000238362"/>
    </source>
</evidence>
<feature type="region of interest" description="Disordered" evidence="1">
    <location>
        <begin position="136"/>
        <end position="156"/>
    </location>
</feature>
<reference evidence="3 4" key="1">
    <citation type="submission" date="2018-03" db="EMBL/GenBank/DDBJ databases">
        <title>Genomic Encyclopedia of Type Strains, Phase III (KMG-III): the genomes of soil and plant-associated and newly described type strains.</title>
        <authorList>
            <person name="Whitman W."/>
        </authorList>
    </citation>
    <scope>NUCLEOTIDE SEQUENCE [LARGE SCALE GENOMIC DNA]</scope>
    <source>
        <strain evidence="3 4">CGMCC 4.7125</strain>
    </source>
</reference>
<evidence type="ECO:0000313" key="3">
    <source>
        <dbReference type="EMBL" id="PRX47635.1"/>
    </source>
</evidence>
<accession>A0A2T0LUX2</accession>
<sequence>MPSPTRGGVPVWVDESGGAGPTDATAATDDAANLPEMTVTVEGEDYTADVNFDIDDDGVQDTAVIEHSDGSGQAFVDNDGDGSADEYIQLDAEGNVVAHAEYDEASGDWISVEPGGSGGSGDIGTQTGAGGAITADMPNGEREVGPATVDTDSDGVNDTAVVDAGDGSTIAFTDVDGDGSADVAVVIDEHGDSVVYEHAGDGEWTEVEGAGAADQPEGGNDSAWGGGREPVEGVAKIDSATGQWISQN</sequence>
<dbReference type="EMBL" id="PVNH01000005">
    <property type="protein sequence ID" value="PRX47635.1"/>
    <property type="molecule type" value="Genomic_DNA"/>
</dbReference>
<dbReference type="InterPro" id="IPR028994">
    <property type="entry name" value="Integrin_alpha_N"/>
</dbReference>
<organism evidence="3 4">
    <name type="scientific">Prauserella shujinwangii</name>
    <dbReference type="NCBI Taxonomy" id="1453103"/>
    <lineage>
        <taxon>Bacteria</taxon>
        <taxon>Bacillati</taxon>
        <taxon>Actinomycetota</taxon>
        <taxon>Actinomycetes</taxon>
        <taxon>Pseudonocardiales</taxon>
        <taxon>Pseudonocardiaceae</taxon>
        <taxon>Prauserella</taxon>
    </lineage>
</organism>
<protein>
    <recommendedName>
        <fullName evidence="2">DUF6802 domain-containing protein</fullName>
    </recommendedName>
</protein>
<dbReference type="AlphaFoldDB" id="A0A2T0LUX2"/>
<name>A0A2T0LUX2_9PSEU</name>